<gene>
    <name evidence="3" type="ORF">PU560_03725</name>
</gene>
<keyword evidence="2" id="KW-0812">Transmembrane</keyword>
<protein>
    <submittedName>
        <fullName evidence="3">Uncharacterized protein</fullName>
    </submittedName>
</protein>
<dbReference type="EMBL" id="JARACI010000559">
    <property type="protein sequence ID" value="MDD9205576.1"/>
    <property type="molecule type" value="Genomic_DNA"/>
</dbReference>
<evidence type="ECO:0000256" key="2">
    <source>
        <dbReference type="SAM" id="Phobius"/>
    </source>
</evidence>
<reference evidence="3" key="1">
    <citation type="submission" date="2023-02" db="EMBL/GenBank/DDBJ databases">
        <title>Georgenia sp.10Sc9-8, isolated from a soil sample collected from the Taklamakan desert.</title>
        <authorList>
            <person name="Liu S."/>
        </authorList>
    </citation>
    <scope>NUCLEOTIDE SEQUENCE</scope>
    <source>
        <strain evidence="3">10Sc9-8</strain>
    </source>
</reference>
<evidence type="ECO:0000256" key="1">
    <source>
        <dbReference type="SAM" id="MobiDB-lite"/>
    </source>
</evidence>
<keyword evidence="2" id="KW-1133">Transmembrane helix</keyword>
<evidence type="ECO:0000313" key="4">
    <source>
        <dbReference type="Proteomes" id="UP001165561"/>
    </source>
</evidence>
<accession>A0ABT5TU42</accession>
<feature type="transmembrane region" description="Helical" evidence="2">
    <location>
        <begin position="56"/>
        <end position="80"/>
    </location>
</feature>
<name>A0ABT5TU42_9MICO</name>
<keyword evidence="2" id="KW-0472">Membrane</keyword>
<organism evidence="3 4">
    <name type="scientific">Georgenia halotolerans</name>
    <dbReference type="NCBI Taxonomy" id="3028317"/>
    <lineage>
        <taxon>Bacteria</taxon>
        <taxon>Bacillati</taxon>
        <taxon>Actinomycetota</taxon>
        <taxon>Actinomycetes</taxon>
        <taxon>Micrococcales</taxon>
        <taxon>Bogoriellaceae</taxon>
        <taxon>Georgenia</taxon>
    </lineage>
</organism>
<feature type="region of interest" description="Disordered" evidence="1">
    <location>
        <begin position="126"/>
        <end position="163"/>
    </location>
</feature>
<proteinExistence type="predicted"/>
<sequence>MRGARPTPLGPALLALAVGCAALAGVLGHRSILAGAQLLSSLRGPGGWPAAEVADVVTVVATGAGALVAGWYALIALAALGARTRRSAGPAVAFLHRWGAPVLRHAALSGAAAGLGMTLAVSGAAATDGSTPLSTPPPDDLTWGTTWTDPRTSVPVGRPEPLL</sequence>
<comment type="caution">
    <text evidence="3">The sequence shown here is derived from an EMBL/GenBank/DDBJ whole genome shotgun (WGS) entry which is preliminary data.</text>
</comment>
<dbReference type="PROSITE" id="PS51257">
    <property type="entry name" value="PROKAR_LIPOPROTEIN"/>
    <property type="match status" value="1"/>
</dbReference>
<feature type="non-terminal residue" evidence="3">
    <location>
        <position position="163"/>
    </location>
</feature>
<evidence type="ECO:0000313" key="3">
    <source>
        <dbReference type="EMBL" id="MDD9205576.1"/>
    </source>
</evidence>
<keyword evidence="4" id="KW-1185">Reference proteome</keyword>
<dbReference type="Proteomes" id="UP001165561">
    <property type="component" value="Unassembled WGS sequence"/>
</dbReference>